<protein>
    <recommendedName>
        <fullName evidence="3">DUF1289 domain-containing protein</fullName>
    </recommendedName>
</protein>
<evidence type="ECO:0000313" key="2">
    <source>
        <dbReference type="Proteomes" id="UP000553766"/>
    </source>
</evidence>
<dbReference type="AlphaFoldDB" id="A0A840WWM2"/>
<comment type="caution">
    <text evidence="1">The sequence shown here is derived from an EMBL/GenBank/DDBJ whole genome shotgun (WGS) entry which is preliminary data.</text>
</comment>
<sequence>MSKIPSPCIGVCKYRRAGHCIACSMTKPQKSLFKTLKKDKHRRAFVEMLAKQQAQMGKFTAWLPAYLKRCAKKGVKPPVSG</sequence>
<dbReference type="InterPro" id="IPR010710">
    <property type="entry name" value="DUF1289"/>
</dbReference>
<dbReference type="RefSeq" id="WP_184010373.1">
    <property type="nucleotide sequence ID" value="NZ_JACIJS010000004.1"/>
</dbReference>
<dbReference type="Proteomes" id="UP000553766">
    <property type="component" value="Unassembled WGS sequence"/>
</dbReference>
<name>A0A840WWM2_9RHOB</name>
<gene>
    <name evidence="1" type="ORF">FHS89_001592</name>
</gene>
<dbReference type="EMBL" id="JACIJS010000004">
    <property type="protein sequence ID" value="MBB5515580.1"/>
    <property type="molecule type" value="Genomic_DNA"/>
</dbReference>
<reference evidence="1 2" key="1">
    <citation type="submission" date="2020-08" db="EMBL/GenBank/DDBJ databases">
        <title>Genomic Encyclopedia of Type Strains, Phase IV (KMG-IV): sequencing the most valuable type-strain genomes for metagenomic binning, comparative biology and taxonomic classification.</title>
        <authorList>
            <person name="Goeker M."/>
        </authorList>
    </citation>
    <scope>NUCLEOTIDE SEQUENCE [LARGE SCALE GENOMIC DNA]</scope>
    <source>
        <strain evidence="1 2">DSM 103377</strain>
    </source>
</reference>
<dbReference type="Pfam" id="PF06945">
    <property type="entry name" value="DUF1289"/>
    <property type="match status" value="1"/>
</dbReference>
<organism evidence="1 2">
    <name type="scientific">Rubricella aquisinus</name>
    <dbReference type="NCBI Taxonomy" id="2028108"/>
    <lineage>
        <taxon>Bacteria</taxon>
        <taxon>Pseudomonadati</taxon>
        <taxon>Pseudomonadota</taxon>
        <taxon>Alphaproteobacteria</taxon>
        <taxon>Rhodobacterales</taxon>
        <taxon>Paracoccaceae</taxon>
        <taxon>Rubricella</taxon>
    </lineage>
</organism>
<evidence type="ECO:0008006" key="3">
    <source>
        <dbReference type="Google" id="ProtNLM"/>
    </source>
</evidence>
<accession>A0A840WWM2</accession>
<proteinExistence type="predicted"/>
<keyword evidence="2" id="KW-1185">Reference proteome</keyword>
<evidence type="ECO:0000313" key="1">
    <source>
        <dbReference type="EMBL" id="MBB5515580.1"/>
    </source>
</evidence>